<proteinExistence type="predicted"/>
<protein>
    <submittedName>
        <fullName evidence="1">Uncharacterized protein</fullName>
    </submittedName>
</protein>
<keyword evidence="2" id="KW-1185">Reference proteome</keyword>
<dbReference type="PANTHER" id="PTHR33377:SF56">
    <property type="entry name" value="RX N-TERMINAL DOMAIN-CONTAINING PROTEIN"/>
    <property type="match status" value="1"/>
</dbReference>
<dbReference type="Proteomes" id="UP000479710">
    <property type="component" value="Unassembled WGS sequence"/>
</dbReference>
<accession>A0A6G1C3U0</accession>
<organism evidence="1 2">
    <name type="scientific">Oryza meyeriana var. granulata</name>
    <dbReference type="NCBI Taxonomy" id="110450"/>
    <lineage>
        <taxon>Eukaryota</taxon>
        <taxon>Viridiplantae</taxon>
        <taxon>Streptophyta</taxon>
        <taxon>Embryophyta</taxon>
        <taxon>Tracheophyta</taxon>
        <taxon>Spermatophyta</taxon>
        <taxon>Magnoliopsida</taxon>
        <taxon>Liliopsida</taxon>
        <taxon>Poales</taxon>
        <taxon>Poaceae</taxon>
        <taxon>BOP clade</taxon>
        <taxon>Oryzoideae</taxon>
        <taxon>Oryzeae</taxon>
        <taxon>Oryzinae</taxon>
        <taxon>Oryza</taxon>
        <taxon>Oryza meyeriana</taxon>
    </lineage>
</organism>
<reference evidence="1 2" key="1">
    <citation type="submission" date="2019-11" db="EMBL/GenBank/DDBJ databases">
        <title>Whole genome sequence of Oryza granulata.</title>
        <authorList>
            <person name="Li W."/>
        </authorList>
    </citation>
    <scope>NUCLEOTIDE SEQUENCE [LARGE SCALE GENOMIC DNA]</scope>
    <source>
        <strain evidence="2">cv. Menghai</strain>
        <tissue evidence="1">Leaf</tissue>
    </source>
</reference>
<dbReference type="PANTHER" id="PTHR33377">
    <property type="entry name" value="OS10G0134700 PROTEIN-RELATED"/>
    <property type="match status" value="1"/>
</dbReference>
<dbReference type="EMBL" id="SPHZ02000010">
    <property type="protein sequence ID" value="KAF0894691.1"/>
    <property type="molecule type" value="Genomic_DNA"/>
</dbReference>
<sequence>MANELAYTRGGWLNILVESPNLQSFSMGCTAETRDAFKLPCYPVPDSVQENMKTHPQQPNHKCRKHAEEKIHRLWQLLIAIHTALEAAKGCAITNSWLLHWLCELADASWQGNQTLRN</sequence>
<gene>
    <name evidence="1" type="ORF">E2562_001983</name>
</gene>
<evidence type="ECO:0000313" key="2">
    <source>
        <dbReference type="Proteomes" id="UP000479710"/>
    </source>
</evidence>
<comment type="caution">
    <text evidence="1">The sequence shown here is derived from an EMBL/GenBank/DDBJ whole genome shotgun (WGS) entry which is preliminary data.</text>
</comment>
<dbReference type="OrthoDB" id="1933539at2759"/>
<dbReference type="AlphaFoldDB" id="A0A6G1C3U0"/>
<name>A0A6G1C3U0_9ORYZ</name>
<evidence type="ECO:0000313" key="1">
    <source>
        <dbReference type="EMBL" id="KAF0894691.1"/>
    </source>
</evidence>